<dbReference type="RefSeq" id="WP_264143828.1">
    <property type="nucleotide sequence ID" value="NZ_JAOYEY010000047.1"/>
</dbReference>
<dbReference type="Pfam" id="PF10368">
    <property type="entry name" value="YkyA"/>
    <property type="match status" value="1"/>
</dbReference>
<gene>
    <name evidence="3" type="ORF">OIH86_17810</name>
</gene>
<dbReference type="Proteomes" id="UP001526147">
    <property type="component" value="Unassembled WGS sequence"/>
</dbReference>
<reference evidence="3 4" key="1">
    <citation type="submission" date="2022-10" db="EMBL/GenBank/DDBJ databases">
        <title>Draft genome assembly of moderately radiation resistant bacterium Metabacillus halosaccharovorans.</title>
        <authorList>
            <person name="Pal S."/>
            <person name="Gopinathan A."/>
        </authorList>
    </citation>
    <scope>NUCLEOTIDE SEQUENCE [LARGE SCALE GENOMIC DNA]</scope>
    <source>
        <strain evidence="3 4">VITHBRA001</strain>
    </source>
</reference>
<feature type="coiled-coil region" evidence="1">
    <location>
        <begin position="100"/>
        <end position="188"/>
    </location>
</feature>
<dbReference type="EMBL" id="JAOYEY010000047">
    <property type="protein sequence ID" value="MCV9887497.1"/>
    <property type="molecule type" value="Genomic_DNA"/>
</dbReference>
<protein>
    <submittedName>
        <fullName evidence="3">YkyA family protein</fullName>
    </submittedName>
</protein>
<proteinExistence type="predicted"/>
<dbReference type="InterPro" id="IPR036785">
    <property type="entry name" value="YkyA-like_sf"/>
</dbReference>
<dbReference type="PROSITE" id="PS51257">
    <property type="entry name" value="PROKAR_LIPOPROTEIN"/>
    <property type="match status" value="1"/>
</dbReference>
<dbReference type="SUPFAM" id="SSF140423">
    <property type="entry name" value="MW0975(SA0943)-like"/>
    <property type="match status" value="1"/>
</dbReference>
<evidence type="ECO:0000256" key="1">
    <source>
        <dbReference type="SAM" id="Coils"/>
    </source>
</evidence>
<comment type="caution">
    <text evidence="3">The sequence shown here is derived from an EMBL/GenBank/DDBJ whole genome shotgun (WGS) entry which is preliminary data.</text>
</comment>
<accession>A0ABT3DKB9</accession>
<sequence length="220" mass="25802">MMKKHTVLMLFLCIILLSGCLGPSPEENIYQTLEEVASLEDTFKEQQEPLLELEKKESELYNKIMDLGMTEFDQVVILSKEAITVVEERESKIKAENDSIMSSKKKFEEITDDIANIKDEALRESANQLKKTMEDRYKSYETLFKSYETSLTLDKELYTMLQKEDLTIEELDAQISKINAAYKSVMKQNEEFNKFTEQYNEQKMTFYEQAELDVEINEKE</sequence>
<keyword evidence="2" id="KW-0732">Signal</keyword>
<organism evidence="3 4">
    <name type="scientific">Metabacillus halosaccharovorans</name>
    <dbReference type="NCBI Taxonomy" id="930124"/>
    <lineage>
        <taxon>Bacteria</taxon>
        <taxon>Bacillati</taxon>
        <taxon>Bacillota</taxon>
        <taxon>Bacilli</taxon>
        <taxon>Bacillales</taxon>
        <taxon>Bacillaceae</taxon>
        <taxon>Metabacillus</taxon>
    </lineage>
</organism>
<evidence type="ECO:0000313" key="4">
    <source>
        <dbReference type="Proteomes" id="UP001526147"/>
    </source>
</evidence>
<dbReference type="Gene3D" id="1.20.120.570">
    <property type="entry name" value="YkyA-like"/>
    <property type="match status" value="1"/>
</dbReference>
<keyword evidence="4" id="KW-1185">Reference proteome</keyword>
<feature type="signal peptide" evidence="2">
    <location>
        <begin position="1"/>
        <end position="23"/>
    </location>
</feature>
<evidence type="ECO:0000256" key="2">
    <source>
        <dbReference type="SAM" id="SignalP"/>
    </source>
</evidence>
<name>A0ABT3DKB9_9BACI</name>
<dbReference type="InterPro" id="IPR019454">
    <property type="entry name" value="Lipoprot_YkyA-like"/>
</dbReference>
<feature type="chain" id="PRO_5047333222" evidence="2">
    <location>
        <begin position="24"/>
        <end position="220"/>
    </location>
</feature>
<evidence type="ECO:0000313" key="3">
    <source>
        <dbReference type="EMBL" id="MCV9887497.1"/>
    </source>
</evidence>
<keyword evidence="1" id="KW-0175">Coiled coil</keyword>